<sequence>MGHDFREKLAGTQITLAFSYVTKVNYNLYYRNIMKLILYSKPGCHLCEGLQEKLEQIATTPDLNSDINLQIELRDITTHDDWYQAYEYEVPVLFVAQDTENNGNAVERMISRPSPRATVKQLAQMLQKYL</sequence>
<dbReference type="Gene3D" id="3.40.30.10">
    <property type="entry name" value="Glutaredoxin"/>
    <property type="match status" value="1"/>
</dbReference>
<reference evidence="1" key="2">
    <citation type="journal article" date="2019" name="Genome Biol. Evol.">
        <title>Day and night: Metabolic profiles and evolutionary relationships of six axenic non-marine cyanobacteria.</title>
        <authorList>
            <person name="Will S.E."/>
            <person name="Henke P."/>
            <person name="Boedeker C."/>
            <person name="Huang S."/>
            <person name="Brinkmann H."/>
            <person name="Rohde M."/>
            <person name="Jarek M."/>
            <person name="Friedl T."/>
            <person name="Seufert S."/>
            <person name="Schumacher M."/>
            <person name="Overmann J."/>
            <person name="Neumann-Schaal M."/>
            <person name="Petersen J."/>
        </authorList>
    </citation>
    <scope>NUCLEOTIDE SEQUENCE [LARGE SCALE GENOMIC DNA]</scope>
    <source>
        <strain evidence="1">PCC 7102</strain>
    </source>
</reference>
<dbReference type="AlphaFoldDB" id="A0A433VF71"/>
<evidence type="ECO:0008006" key="3">
    <source>
        <dbReference type="Google" id="ProtNLM"/>
    </source>
</evidence>
<protein>
    <recommendedName>
        <fullName evidence="3">Thioredoxin family protein</fullName>
    </recommendedName>
</protein>
<dbReference type="InterPro" id="IPR052565">
    <property type="entry name" value="Glutaredoxin-like_YDR286C"/>
</dbReference>
<evidence type="ECO:0000313" key="1">
    <source>
        <dbReference type="EMBL" id="RUT04669.1"/>
    </source>
</evidence>
<comment type="caution">
    <text evidence="1">The sequence shown here is derived from an EMBL/GenBank/DDBJ whole genome shotgun (WGS) entry which is preliminary data.</text>
</comment>
<name>A0A433VF71_9CYAN</name>
<gene>
    <name evidence="1" type="ORF">DSM106972_042380</name>
</gene>
<accession>A0A433VF71</accession>
<dbReference type="EMBL" id="RSCL01000010">
    <property type="protein sequence ID" value="RUT04669.1"/>
    <property type="molecule type" value="Genomic_DNA"/>
</dbReference>
<dbReference type="InterPro" id="IPR008554">
    <property type="entry name" value="Glutaredoxin-like"/>
</dbReference>
<dbReference type="Pfam" id="PF05768">
    <property type="entry name" value="Glrx-like"/>
    <property type="match status" value="1"/>
</dbReference>
<dbReference type="PANTHER" id="PTHR33558">
    <property type="entry name" value="GLUTAREDOXIN-LIKE PROTEIN C5ORF63 HOMOLOG"/>
    <property type="match status" value="1"/>
</dbReference>
<dbReference type="InterPro" id="IPR036249">
    <property type="entry name" value="Thioredoxin-like_sf"/>
</dbReference>
<proteinExistence type="predicted"/>
<reference evidence="1" key="1">
    <citation type="submission" date="2018-12" db="EMBL/GenBank/DDBJ databases">
        <authorList>
            <person name="Will S."/>
            <person name="Neumann-Schaal M."/>
            <person name="Henke P."/>
        </authorList>
    </citation>
    <scope>NUCLEOTIDE SEQUENCE</scope>
    <source>
        <strain evidence="1">PCC 7102</strain>
    </source>
</reference>
<dbReference type="PANTHER" id="PTHR33558:SF1">
    <property type="entry name" value="GLUTAREDOXIN-LIKE PROTEIN C5ORF63 HOMOLOG"/>
    <property type="match status" value="1"/>
</dbReference>
<dbReference type="Proteomes" id="UP000271624">
    <property type="component" value="Unassembled WGS sequence"/>
</dbReference>
<dbReference type="SUPFAM" id="SSF52833">
    <property type="entry name" value="Thioredoxin-like"/>
    <property type="match status" value="1"/>
</dbReference>
<organism evidence="1 2">
    <name type="scientific">Dulcicalothrix desertica PCC 7102</name>
    <dbReference type="NCBI Taxonomy" id="232991"/>
    <lineage>
        <taxon>Bacteria</taxon>
        <taxon>Bacillati</taxon>
        <taxon>Cyanobacteriota</taxon>
        <taxon>Cyanophyceae</taxon>
        <taxon>Nostocales</taxon>
        <taxon>Calotrichaceae</taxon>
        <taxon>Dulcicalothrix</taxon>
    </lineage>
</organism>
<keyword evidence="2" id="KW-1185">Reference proteome</keyword>
<evidence type="ECO:0000313" key="2">
    <source>
        <dbReference type="Proteomes" id="UP000271624"/>
    </source>
</evidence>